<evidence type="ECO:0000313" key="3">
    <source>
        <dbReference type="EMBL" id="CAD0114635.1"/>
    </source>
</evidence>
<feature type="coiled-coil region" evidence="1">
    <location>
        <begin position="524"/>
        <end position="555"/>
    </location>
</feature>
<feature type="coiled-coil region" evidence="1">
    <location>
        <begin position="642"/>
        <end position="719"/>
    </location>
</feature>
<sequence length="771" mass="87850">MLQPSVEDYYSELTPGLPASINATPDPAQRRSYSTSRLRQSQNQRPSSPPTISSMRSPMPHFDSTPNQKPHSLYQELQKLRALNESLQTQLDTERASRRYQRSDRSQSRGRSEDGNELESLREELNRMRDESRNHQSRMQELESNLEESKASERDATKLAEDRAKELDQMHDSEDAEIHNLQIQLGQARDAERQTHSSLDKIKDELKAKDNLLADVRSQLKQSQDNLRETENDMQDLKVWNEDQRKAKSNELDRVQQELSDTRRDMQQARDDHEEDFAVNRTKVDMDDELPTSERQAKLEGQIASLQAQLEDMRKTIESRDNLIAELKSQIKDDLTSESLKQRLEQAQDALATKEKAVQAAHEDANTKAAEMTRGLAQQLQQAKQQIAVFQAEADEAQKAQNVPPTADQLFEHRMPSQKPIGQNDISNLTTEQLEAALRTTQLQLNEVSKLHAQEKEAWARADNEARRSRADVYDQLNKESEKRMRAIEEVHSLREELDMLQQFDRIQDKSPSASHDSSTQKLADALRKDLQALKTQLEYQQQEHHEEIERLRKSWIEPSSHSDSAAFQTLRAEHRRTIDLIEEGMTSLRTSRDTLSLRINELSTTLSTTQSELKTTANSLALAEADVAAKTSDLQALTLASAAAESNLEATTAALEKTKTELSDLHALNLDFDTKLSTTLGKREDSWRAKVKALKEQLVEQKERIALLEEERKGMAKALMGFWGRDEFGGDEVEWDDGDGTGKEGKNGQKFRYRFARGVEGVMLVRACGC</sequence>
<name>A0A9N8PVW9_9PEZI</name>
<organism evidence="3 4">
    <name type="scientific">Aureobasidium uvarum</name>
    <dbReference type="NCBI Taxonomy" id="2773716"/>
    <lineage>
        <taxon>Eukaryota</taxon>
        <taxon>Fungi</taxon>
        <taxon>Dikarya</taxon>
        <taxon>Ascomycota</taxon>
        <taxon>Pezizomycotina</taxon>
        <taxon>Dothideomycetes</taxon>
        <taxon>Dothideomycetidae</taxon>
        <taxon>Dothideales</taxon>
        <taxon>Saccotheciaceae</taxon>
        <taxon>Aureobasidium</taxon>
    </lineage>
</organism>
<feature type="compositionally biased region" description="Basic and acidic residues" evidence="2">
    <location>
        <begin position="92"/>
        <end position="158"/>
    </location>
</feature>
<feature type="compositionally biased region" description="Basic and acidic residues" evidence="2">
    <location>
        <begin position="226"/>
        <end position="273"/>
    </location>
</feature>
<accession>A0A9N8PVW9</accession>
<feature type="compositionally biased region" description="Polar residues" evidence="2">
    <location>
        <begin position="31"/>
        <end position="56"/>
    </location>
</feature>
<keyword evidence="4" id="KW-1185">Reference proteome</keyword>
<feature type="region of interest" description="Disordered" evidence="2">
    <location>
        <begin position="1"/>
        <end position="70"/>
    </location>
</feature>
<dbReference type="OrthoDB" id="3911405at2759"/>
<feature type="region of interest" description="Disordered" evidence="2">
    <location>
        <begin position="220"/>
        <end position="273"/>
    </location>
</feature>
<protein>
    <submittedName>
        <fullName evidence="3">Uncharacterized protein</fullName>
    </submittedName>
</protein>
<dbReference type="AlphaFoldDB" id="A0A9N8PVW9"/>
<feature type="region of interest" description="Disordered" evidence="2">
    <location>
        <begin position="88"/>
        <end position="158"/>
    </location>
</feature>
<dbReference type="Proteomes" id="UP000745764">
    <property type="component" value="Unassembled WGS sequence"/>
</dbReference>
<evidence type="ECO:0000256" key="1">
    <source>
        <dbReference type="SAM" id="Coils"/>
    </source>
</evidence>
<comment type="caution">
    <text evidence="3">The sequence shown here is derived from an EMBL/GenBank/DDBJ whole genome shotgun (WGS) entry which is preliminary data.</text>
</comment>
<evidence type="ECO:0000256" key="2">
    <source>
        <dbReference type="SAM" id="MobiDB-lite"/>
    </source>
</evidence>
<dbReference type="PANTHER" id="PTHR23159">
    <property type="entry name" value="CENTROSOMAL PROTEIN 2"/>
    <property type="match status" value="1"/>
</dbReference>
<gene>
    <name evidence="3" type="ORF">AWRI4620_LOCUS8890</name>
</gene>
<dbReference type="EMBL" id="CAINUL010000018">
    <property type="protein sequence ID" value="CAD0114635.1"/>
    <property type="molecule type" value="Genomic_DNA"/>
</dbReference>
<evidence type="ECO:0000313" key="4">
    <source>
        <dbReference type="Proteomes" id="UP000745764"/>
    </source>
</evidence>
<reference evidence="3" key="1">
    <citation type="submission" date="2020-06" db="EMBL/GenBank/DDBJ databases">
        <authorList>
            <person name="Onetto C."/>
        </authorList>
    </citation>
    <scope>NUCLEOTIDE SEQUENCE</scope>
</reference>
<keyword evidence="1" id="KW-0175">Coiled coil</keyword>
<proteinExistence type="predicted"/>
<dbReference type="PANTHER" id="PTHR23159:SF31">
    <property type="entry name" value="CENTROSOME-ASSOCIATED PROTEIN CEP250 ISOFORM X1"/>
    <property type="match status" value="1"/>
</dbReference>